<organism evidence="2 3">
    <name type="scientific">Kaistia defluvii</name>
    <dbReference type="NCBI Taxonomy" id="410841"/>
    <lineage>
        <taxon>Bacteria</taxon>
        <taxon>Pseudomonadati</taxon>
        <taxon>Pseudomonadota</taxon>
        <taxon>Alphaproteobacteria</taxon>
        <taxon>Hyphomicrobiales</taxon>
        <taxon>Kaistiaceae</taxon>
        <taxon>Kaistia</taxon>
    </lineage>
</organism>
<dbReference type="Pfam" id="PF01323">
    <property type="entry name" value="DSBA"/>
    <property type="match status" value="1"/>
</dbReference>
<reference evidence="2 3" key="1">
    <citation type="submission" date="2024-06" db="EMBL/GenBank/DDBJ databases">
        <title>Sorghum-associated microbial communities from plants grown in Nebraska, USA.</title>
        <authorList>
            <person name="Schachtman D."/>
        </authorList>
    </citation>
    <scope>NUCLEOTIDE SEQUENCE [LARGE SCALE GENOMIC DNA]</scope>
    <source>
        <strain evidence="2 3">3207</strain>
    </source>
</reference>
<dbReference type="InterPro" id="IPR001853">
    <property type="entry name" value="DSBA-like_thioredoxin_dom"/>
</dbReference>
<dbReference type="PANTHER" id="PTHR13887:SF41">
    <property type="entry name" value="THIOREDOXIN SUPERFAMILY PROTEIN"/>
    <property type="match status" value="1"/>
</dbReference>
<accession>A0ABV2QV32</accession>
<keyword evidence="2" id="KW-0413">Isomerase</keyword>
<dbReference type="RefSeq" id="WP_354548940.1">
    <property type="nucleotide sequence ID" value="NZ_JBEPSM010000001.1"/>
</dbReference>
<evidence type="ECO:0000313" key="2">
    <source>
        <dbReference type="EMBL" id="MET4632886.1"/>
    </source>
</evidence>
<protein>
    <submittedName>
        <fullName evidence="2">DsbA family dithiol-disulfide isomerase</fullName>
    </submittedName>
</protein>
<dbReference type="SUPFAM" id="SSF52833">
    <property type="entry name" value="Thioredoxin-like"/>
    <property type="match status" value="1"/>
</dbReference>
<name>A0ABV2QV32_9HYPH</name>
<dbReference type="Gene3D" id="3.40.30.10">
    <property type="entry name" value="Glutaredoxin"/>
    <property type="match status" value="1"/>
</dbReference>
<dbReference type="Proteomes" id="UP001549321">
    <property type="component" value="Unassembled WGS sequence"/>
</dbReference>
<dbReference type="GO" id="GO:0016853">
    <property type="term" value="F:isomerase activity"/>
    <property type="evidence" value="ECO:0007669"/>
    <property type="project" value="UniProtKB-KW"/>
</dbReference>
<dbReference type="EMBL" id="JBEPSM010000001">
    <property type="protein sequence ID" value="MET4632886.1"/>
    <property type="molecule type" value="Genomic_DNA"/>
</dbReference>
<sequence length="214" mass="22923">MSEIQIDVVTDIVCPWCFIGVVRLHKVLADTGIEARILHHPFFLDPDVPPEGIDVAEKLRKRFGGDPAAMFARVEAEARKSGIPLDLSKQPRQRPTAAAHTLIRHALAKGTQDALATALFEAHFLQALNIADPDVLTGIAARYGFAADEARRLASDAAELEITHQEAAAAAQGGISGVPFFVFNRRLALSGCQPEDVFHQALAQAASTTVEAGA</sequence>
<evidence type="ECO:0000313" key="3">
    <source>
        <dbReference type="Proteomes" id="UP001549321"/>
    </source>
</evidence>
<dbReference type="InterPro" id="IPR036249">
    <property type="entry name" value="Thioredoxin-like_sf"/>
</dbReference>
<comment type="caution">
    <text evidence="2">The sequence shown here is derived from an EMBL/GenBank/DDBJ whole genome shotgun (WGS) entry which is preliminary data.</text>
</comment>
<dbReference type="CDD" id="cd03024">
    <property type="entry name" value="DsbA_FrnE"/>
    <property type="match status" value="1"/>
</dbReference>
<dbReference type="PANTHER" id="PTHR13887">
    <property type="entry name" value="GLUTATHIONE S-TRANSFERASE KAPPA"/>
    <property type="match status" value="1"/>
</dbReference>
<proteinExistence type="predicted"/>
<keyword evidence="3" id="KW-1185">Reference proteome</keyword>
<feature type="domain" description="DSBA-like thioredoxin" evidence="1">
    <location>
        <begin position="5"/>
        <end position="203"/>
    </location>
</feature>
<gene>
    <name evidence="2" type="ORF">ABIE08_000799</name>
</gene>
<evidence type="ECO:0000259" key="1">
    <source>
        <dbReference type="Pfam" id="PF01323"/>
    </source>
</evidence>